<dbReference type="STRING" id="1045774.SAMN05421872_10488"/>
<dbReference type="Proteomes" id="UP000199034">
    <property type="component" value="Unassembled WGS sequence"/>
</dbReference>
<dbReference type="SUPFAM" id="SSF46955">
    <property type="entry name" value="Putative DNA-binding domain"/>
    <property type="match status" value="1"/>
</dbReference>
<keyword evidence="1 2" id="KW-0238">DNA-binding</keyword>
<evidence type="ECO:0000313" key="2">
    <source>
        <dbReference type="EMBL" id="SDC81701.1"/>
    </source>
</evidence>
<dbReference type="PANTHER" id="PTHR30204:SF98">
    <property type="entry name" value="HTH-TYPE TRANSCRIPTIONAL REGULATOR ADHR"/>
    <property type="match status" value="1"/>
</dbReference>
<protein>
    <submittedName>
        <fullName evidence="2">DNA-binding transcriptional regulator, MerR family</fullName>
    </submittedName>
</protein>
<dbReference type="Gene3D" id="1.10.1660.10">
    <property type="match status" value="1"/>
</dbReference>
<dbReference type="CDD" id="cd01109">
    <property type="entry name" value="HTH_YyaN"/>
    <property type="match status" value="1"/>
</dbReference>
<keyword evidence="3" id="KW-1185">Reference proteome</keyword>
<dbReference type="GO" id="GO:0003677">
    <property type="term" value="F:DNA binding"/>
    <property type="evidence" value="ECO:0007669"/>
    <property type="project" value="UniProtKB-KW"/>
</dbReference>
<dbReference type="Pfam" id="PF13411">
    <property type="entry name" value="MerR_1"/>
    <property type="match status" value="1"/>
</dbReference>
<dbReference type="OrthoDB" id="9802039at2"/>
<accession>A0A1G6PNZ6</accession>
<dbReference type="InterPro" id="IPR000551">
    <property type="entry name" value="MerR-type_HTH_dom"/>
</dbReference>
<sequence>MERVPPVLLPDLEYDVPPGGLSIGEASRLTGVGIEALRYYEREGLVLDPAARDAGGRRRYGADDLRWIAGLVMLRETGMSIADIRAMADLSRIAGTEAERLVLLEGHRHRVLDELARTQGHLLAIERKIAAYREVVGTEGQPHEDHPSG</sequence>
<dbReference type="InterPro" id="IPR047057">
    <property type="entry name" value="MerR_fam"/>
</dbReference>
<organism evidence="2 3">
    <name type="scientific">Nocardioides lianchengensis</name>
    <dbReference type="NCBI Taxonomy" id="1045774"/>
    <lineage>
        <taxon>Bacteria</taxon>
        <taxon>Bacillati</taxon>
        <taxon>Actinomycetota</taxon>
        <taxon>Actinomycetes</taxon>
        <taxon>Propionibacteriales</taxon>
        <taxon>Nocardioidaceae</taxon>
        <taxon>Nocardioides</taxon>
    </lineage>
</organism>
<evidence type="ECO:0000313" key="3">
    <source>
        <dbReference type="Proteomes" id="UP000199034"/>
    </source>
</evidence>
<evidence type="ECO:0000256" key="1">
    <source>
        <dbReference type="ARBA" id="ARBA00023125"/>
    </source>
</evidence>
<dbReference type="PROSITE" id="PS50937">
    <property type="entry name" value="HTH_MERR_2"/>
    <property type="match status" value="1"/>
</dbReference>
<name>A0A1G6PNZ6_9ACTN</name>
<proteinExistence type="predicted"/>
<gene>
    <name evidence="2" type="ORF">SAMN05421872_10488</name>
</gene>
<dbReference type="SMART" id="SM00422">
    <property type="entry name" value="HTH_MERR"/>
    <property type="match status" value="1"/>
</dbReference>
<reference evidence="2 3" key="1">
    <citation type="submission" date="2016-10" db="EMBL/GenBank/DDBJ databases">
        <authorList>
            <person name="de Groot N.N."/>
        </authorList>
    </citation>
    <scope>NUCLEOTIDE SEQUENCE [LARGE SCALE GENOMIC DNA]</scope>
    <source>
        <strain evidence="2 3">CGMCC 4.6858</strain>
    </source>
</reference>
<dbReference type="AlphaFoldDB" id="A0A1G6PNZ6"/>
<dbReference type="GO" id="GO:0003700">
    <property type="term" value="F:DNA-binding transcription factor activity"/>
    <property type="evidence" value="ECO:0007669"/>
    <property type="project" value="InterPro"/>
</dbReference>
<dbReference type="EMBL" id="FMZM01000004">
    <property type="protein sequence ID" value="SDC81701.1"/>
    <property type="molecule type" value="Genomic_DNA"/>
</dbReference>
<dbReference type="RefSeq" id="WP_090853753.1">
    <property type="nucleotide sequence ID" value="NZ_FMZM01000004.1"/>
</dbReference>
<dbReference type="PANTHER" id="PTHR30204">
    <property type="entry name" value="REDOX-CYCLING DRUG-SENSING TRANSCRIPTIONAL ACTIVATOR SOXR"/>
    <property type="match status" value="1"/>
</dbReference>
<dbReference type="InterPro" id="IPR009061">
    <property type="entry name" value="DNA-bd_dom_put_sf"/>
</dbReference>